<dbReference type="GO" id="GO:0043027">
    <property type="term" value="F:cysteine-type endopeptidase inhibitor activity involved in apoptotic process"/>
    <property type="evidence" value="ECO:0007669"/>
    <property type="project" value="TreeGrafter"/>
</dbReference>
<comment type="caution">
    <text evidence="6">The sequence shown here is derived from an EMBL/GenBank/DDBJ whole genome shotgun (WGS) entry which is preliminary data.</text>
</comment>
<dbReference type="InterPro" id="IPR050784">
    <property type="entry name" value="IAP"/>
</dbReference>
<evidence type="ECO:0000256" key="2">
    <source>
        <dbReference type="ARBA" id="ARBA00022703"/>
    </source>
</evidence>
<dbReference type="FunFam" id="1.10.1170.10:FF:000002">
    <property type="entry name" value="Baculoviral IAP repeat containing 7"/>
    <property type="match status" value="1"/>
</dbReference>
<keyword evidence="5" id="KW-0862">Zinc</keyword>
<dbReference type="SUPFAM" id="SSF57924">
    <property type="entry name" value="Inhibitor of apoptosis (IAP) repeat"/>
    <property type="match status" value="2"/>
</dbReference>
<dbReference type="AlphaFoldDB" id="A0A6A4JGQ1"/>
<keyword evidence="4" id="KW-0863">Zinc-finger</keyword>
<dbReference type="SMART" id="SM00238">
    <property type="entry name" value="BIR"/>
    <property type="match status" value="2"/>
</dbReference>
<dbReference type="GO" id="GO:0061630">
    <property type="term" value="F:ubiquitin protein ligase activity"/>
    <property type="evidence" value="ECO:0007669"/>
    <property type="project" value="TreeGrafter"/>
</dbReference>
<dbReference type="Pfam" id="PF00653">
    <property type="entry name" value="BIR"/>
    <property type="match status" value="2"/>
</dbReference>
<dbReference type="GO" id="GO:0006915">
    <property type="term" value="P:apoptotic process"/>
    <property type="evidence" value="ECO:0007669"/>
    <property type="project" value="UniProtKB-KW"/>
</dbReference>
<keyword evidence="2" id="KW-0053">Apoptosis</keyword>
<evidence type="ECO:0000313" key="7">
    <source>
        <dbReference type="Proteomes" id="UP000466442"/>
    </source>
</evidence>
<evidence type="ECO:0000256" key="3">
    <source>
        <dbReference type="ARBA" id="ARBA00022723"/>
    </source>
</evidence>
<dbReference type="InterPro" id="IPR001370">
    <property type="entry name" value="BIR_rpt"/>
</dbReference>
<accession>A0A6A4JGQ1</accession>
<organism evidence="6 7">
    <name type="scientific">Apolygus lucorum</name>
    <name type="common">Small green plant bug</name>
    <name type="synonym">Lygocoris lucorum</name>
    <dbReference type="NCBI Taxonomy" id="248454"/>
    <lineage>
        <taxon>Eukaryota</taxon>
        <taxon>Metazoa</taxon>
        <taxon>Ecdysozoa</taxon>
        <taxon>Arthropoda</taxon>
        <taxon>Hexapoda</taxon>
        <taxon>Insecta</taxon>
        <taxon>Pterygota</taxon>
        <taxon>Neoptera</taxon>
        <taxon>Paraneoptera</taxon>
        <taxon>Hemiptera</taxon>
        <taxon>Heteroptera</taxon>
        <taxon>Panheteroptera</taxon>
        <taxon>Cimicomorpha</taxon>
        <taxon>Miridae</taxon>
        <taxon>Mirini</taxon>
        <taxon>Apolygus</taxon>
    </lineage>
</organism>
<reference evidence="6" key="1">
    <citation type="journal article" date="2021" name="Mol. Ecol. Resour.">
        <title>Apolygus lucorum genome provides insights into omnivorousness and mesophyll feeding.</title>
        <authorList>
            <person name="Liu Y."/>
            <person name="Liu H."/>
            <person name="Wang H."/>
            <person name="Huang T."/>
            <person name="Liu B."/>
            <person name="Yang B."/>
            <person name="Yin L."/>
            <person name="Li B."/>
            <person name="Zhang Y."/>
            <person name="Zhang S."/>
            <person name="Jiang F."/>
            <person name="Zhang X."/>
            <person name="Ren Y."/>
            <person name="Wang B."/>
            <person name="Wang S."/>
            <person name="Lu Y."/>
            <person name="Wu K."/>
            <person name="Fan W."/>
            <person name="Wang G."/>
        </authorList>
    </citation>
    <scope>NUCLEOTIDE SEQUENCE</scope>
    <source>
        <strain evidence="6">12Hb</strain>
    </source>
</reference>
<dbReference type="CDD" id="cd00022">
    <property type="entry name" value="BIR"/>
    <property type="match status" value="2"/>
</dbReference>
<dbReference type="Pfam" id="PF13920">
    <property type="entry name" value="zf-C3HC4_3"/>
    <property type="match status" value="1"/>
</dbReference>
<proteinExistence type="inferred from homology"/>
<dbReference type="Gene3D" id="1.10.1170.10">
    <property type="entry name" value="Inhibitor Of Apoptosis Protein (2mihbC-IAP-1), Chain A"/>
    <property type="match status" value="2"/>
</dbReference>
<comment type="similarity">
    <text evidence="1">Belongs to the IAP family.</text>
</comment>
<dbReference type="Proteomes" id="UP000466442">
    <property type="component" value="Linkage Group LG9"/>
</dbReference>
<dbReference type="PANTHER" id="PTHR10044">
    <property type="entry name" value="INHIBITOR OF APOPTOSIS"/>
    <property type="match status" value="1"/>
</dbReference>
<dbReference type="GO" id="GO:0031398">
    <property type="term" value="P:positive regulation of protein ubiquitination"/>
    <property type="evidence" value="ECO:0007669"/>
    <property type="project" value="TreeGrafter"/>
</dbReference>
<dbReference type="PROSITE" id="PS50143">
    <property type="entry name" value="BIR_REPEAT_2"/>
    <property type="match status" value="2"/>
</dbReference>
<dbReference type="GO" id="GO:0005634">
    <property type="term" value="C:nucleus"/>
    <property type="evidence" value="ECO:0007669"/>
    <property type="project" value="TreeGrafter"/>
</dbReference>
<dbReference type="GO" id="GO:0008270">
    <property type="term" value="F:zinc ion binding"/>
    <property type="evidence" value="ECO:0007669"/>
    <property type="project" value="UniProtKB-KW"/>
</dbReference>
<protein>
    <submittedName>
        <fullName evidence="6">Uncharacterized protein</fullName>
    </submittedName>
</protein>
<dbReference type="PANTHER" id="PTHR10044:SF174">
    <property type="entry name" value="DEATH-ASSOCIATED INHIBITOR OF APOPTOSIS 1"/>
    <property type="match status" value="1"/>
</dbReference>
<evidence type="ECO:0000256" key="4">
    <source>
        <dbReference type="ARBA" id="ARBA00022771"/>
    </source>
</evidence>
<evidence type="ECO:0000313" key="6">
    <source>
        <dbReference type="EMBL" id="KAF6205850.1"/>
    </source>
</evidence>
<dbReference type="EMBL" id="WIXP02000009">
    <property type="protein sequence ID" value="KAF6205850.1"/>
    <property type="molecule type" value="Genomic_DNA"/>
</dbReference>
<dbReference type="CDD" id="cd16510">
    <property type="entry name" value="RING-HC_IAPs"/>
    <property type="match status" value="1"/>
</dbReference>
<evidence type="ECO:0000256" key="5">
    <source>
        <dbReference type="ARBA" id="ARBA00022833"/>
    </source>
</evidence>
<dbReference type="InterPro" id="IPR013083">
    <property type="entry name" value="Znf_RING/FYVE/PHD"/>
</dbReference>
<dbReference type="SMART" id="SM00184">
    <property type="entry name" value="RING"/>
    <property type="match status" value="1"/>
</dbReference>
<dbReference type="GO" id="GO:0051726">
    <property type="term" value="P:regulation of cell cycle"/>
    <property type="evidence" value="ECO:0007669"/>
    <property type="project" value="TreeGrafter"/>
</dbReference>
<dbReference type="GO" id="GO:0005737">
    <property type="term" value="C:cytoplasm"/>
    <property type="evidence" value="ECO:0007669"/>
    <property type="project" value="TreeGrafter"/>
</dbReference>
<keyword evidence="7" id="KW-1185">Reference proteome</keyword>
<name>A0A6A4JGQ1_APOLU</name>
<dbReference type="OrthoDB" id="6113021at2759"/>
<dbReference type="PROSITE" id="PS01282">
    <property type="entry name" value="BIR_REPEAT_1"/>
    <property type="match status" value="2"/>
</dbReference>
<evidence type="ECO:0000256" key="1">
    <source>
        <dbReference type="ARBA" id="ARBA00006672"/>
    </source>
</evidence>
<keyword evidence="3" id="KW-0479">Metal-binding</keyword>
<gene>
    <name evidence="6" type="ORF">GE061_020024</name>
</gene>
<dbReference type="PROSITE" id="PS50089">
    <property type="entry name" value="ZF_RING_2"/>
    <property type="match status" value="1"/>
</dbReference>
<dbReference type="Gene3D" id="3.30.40.10">
    <property type="entry name" value="Zinc/RING finger domain, C3HC4 (zinc finger)"/>
    <property type="match status" value="1"/>
</dbReference>
<dbReference type="GO" id="GO:0043066">
    <property type="term" value="P:negative regulation of apoptotic process"/>
    <property type="evidence" value="ECO:0007669"/>
    <property type="project" value="TreeGrafter"/>
</dbReference>
<dbReference type="InterPro" id="IPR001841">
    <property type="entry name" value="Znf_RING"/>
</dbReference>
<sequence>MIALEDRILSSGSTAPLLRHDVADDPFLDNFHTLSMRPTLMTPSPNSLTEVLASTMTNKDGPTDSRINPNPVQLPSSSSLQNYIGNRRYYKESERLKTFERWPVSFLSPRTMTEAGFYFINRDDIVRCAFCNIEVGRWVEGDDPLADHERWAPACRFIRHIDVNNVPLGEEGSTSGDSGSESLEGFDVCGHGMDFQTESQRPASLLETHEGYLKSRAPCFANYATLDARLRSYDTWPISLKLKPNVLSDAGFFYTGKGDQTICYHCGGGLKDWEETDEPWVEHARWFSKCPYVLAVKGKSFIEEVNGSRAVQDVTQNGNIGLSCSTGDLDKVPSASVEDKVKKTTSEAVKTVGDQGSRPKEESQPPAQTHDGRLCKICFSEEMGAVFLPCGHIVACVKCAVSLTTCAICRQPVTGTFRAFLS</sequence>
<dbReference type="FunFam" id="1.10.1170.10:FF:000003">
    <property type="entry name" value="E3 ubiquitin-protein ligase XIAP"/>
    <property type="match status" value="1"/>
</dbReference>